<protein>
    <recommendedName>
        <fullName evidence="4">Transmembrane protein</fullName>
    </recommendedName>
</protein>
<organism evidence="2 3">
    <name type="scientific">Nelumbo nucifera</name>
    <name type="common">Sacred lotus</name>
    <dbReference type="NCBI Taxonomy" id="4432"/>
    <lineage>
        <taxon>Eukaryota</taxon>
        <taxon>Viridiplantae</taxon>
        <taxon>Streptophyta</taxon>
        <taxon>Embryophyta</taxon>
        <taxon>Tracheophyta</taxon>
        <taxon>Spermatophyta</taxon>
        <taxon>Magnoliopsida</taxon>
        <taxon>Proteales</taxon>
        <taxon>Nelumbonaceae</taxon>
        <taxon>Nelumbo</taxon>
    </lineage>
</organism>
<evidence type="ECO:0000256" key="1">
    <source>
        <dbReference type="SAM" id="SignalP"/>
    </source>
</evidence>
<name>A0A822YY94_NELNU</name>
<keyword evidence="3" id="KW-1185">Reference proteome</keyword>
<dbReference type="EMBL" id="DUZY01000005">
    <property type="protein sequence ID" value="DAD39054.1"/>
    <property type="molecule type" value="Genomic_DNA"/>
</dbReference>
<comment type="caution">
    <text evidence="2">The sequence shown here is derived from an EMBL/GenBank/DDBJ whole genome shotgun (WGS) entry which is preliminary data.</text>
</comment>
<dbReference type="Proteomes" id="UP000607653">
    <property type="component" value="Unassembled WGS sequence"/>
</dbReference>
<evidence type="ECO:0008006" key="4">
    <source>
        <dbReference type="Google" id="ProtNLM"/>
    </source>
</evidence>
<keyword evidence="1" id="KW-0732">Signal</keyword>
<gene>
    <name evidence="2" type="ORF">HUJ06_013377</name>
</gene>
<proteinExistence type="predicted"/>
<evidence type="ECO:0000313" key="3">
    <source>
        <dbReference type="Proteomes" id="UP000607653"/>
    </source>
</evidence>
<feature type="signal peptide" evidence="1">
    <location>
        <begin position="1"/>
        <end position="29"/>
    </location>
</feature>
<reference evidence="2 3" key="1">
    <citation type="journal article" date="2020" name="Mol. Biol. Evol.">
        <title>Distinct Expression and Methylation Patterns for Genes with Different Fates following a Single Whole-Genome Duplication in Flowering Plants.</title>
        <authorList>
            <person name="Shi T."/>
            <person name="Rahmani R.S."/>
            <person name="Gugger P.F."/>
            <person name="Wang M."/>
            <person name="Li H."/>
            <person name="Zhang Y."/>
            <person name="Li Z."/>
            <person name="Wang Q."/>
            <person name="Van de Peer Y."/>
            <person name="Marchal K."/>
            <person name="Chen J."/>
        </authorList>
    </citation>
    <scope>NUCLEOTIDE SEQUENCE [LARGE SCALE GENOMIC DNA]</scope>
    <source>
        <tissue evidence="2">Leaf</tissue>
    </source>
</reference>
<evidence type="ECO:0000313" key="2">
    <source>
        <dbReference type="EMBL" id="DAD39054.1"/>
    </source>
</evidence>
<dbReference type="AlphaFoldDB" id="A0A822YY94"/>
<sequence>MESFRRNLLRVLITLIILFPVLFLPLAASRPLDGGEWLIRKEDIVLQLQSLRGPVPPSGLSCTTTRPNNKCP</sequence>
<feature type="chain" id="PRO_5032827771" description="Transmembrane protein" evidence="1">
    <location>
        <begin position="30"/>
        <end position="72"/>
    </location>
</feature>
<accession>A0A822YY94</accession>